<dbReference type="GO" id="GO:0035438">
    <property type="term" value="F:cyclic-di-GMP binding"/>
    <property type="evidence" value="ECO:0007669"/>
    <property type="project" value="InterPro"/>
</dbReference>
<organism evidence="2">
    <name type="scientific">Geoalkalibacter subterraneus</name>
    <dbReference type="NCBI Taxonomy" id="483547"/>
    <lineage>
        <taxon>Bacteria</taxon>
        <taxon>Pseudomonadati</taxon>
        <taxon>Thermodesulfobacteriota</taxon>
        <taxon>Desulfuromonadia</taxon>
        <taxon>Desulfuromonadales</taxon>
        <taxon>Geoalkalibacteraceae</taxon>
        <taxon>Geoalkalibacter</taxon>
    </lineage>
</organism>
<gene>
    <name evidence="2" type="ORF">ENN94_00550</name>
</gene>
<dbReference type="AlphaFoldDB" id="A0A831LQU0"/>
<evidence type="ECO:0000313" key="2">
    <source>
        <dbReference type="EMBL" id="HDR46170.1"/>
    </source>
</evidence>
<dbReference type="Proteomes" id="UP000886162">
    <property type="component" value="Unassembled WGS sequence"/>
</dbReference>
<protein>
    <submittedName>
        <fullName evidence="2">PilZ domain-containing protein</fullName>
    </submittedName>
</protein>
<dbReference type="Gene3D" id="2.40.10.220">
    <property type="entry name" value="predicted glycosyltransferase like domains"/>
    <property type="match status" value="1"/>
</dbReference>
<dbReference type="InterPro" id="IPR009875">
    <property type="entry name" value="PilZ_domain"/>
</dbReference>
<feature type="domain" description="PilZ" evidence="1">
    <location>
        <begin position="152"/>
        <end position="228"/>
    </location>
</feature>
<dbReference type="EMBL" id="DSDO01000040">
    <property type="protein sequence ID" value="HDR46170.1"/>
    <property type="molecule type" value="Genomic_DNA"/>
</dbReference>
<evidence type="ECO:0000259" key="1">
    <source>
        <dbReference type="Pfam" id="PF07238"/>
    </source>
</evidence>
<comment type="caution">
    <text evidence="2">The sequence shown here is derived from an EMBL/GenBank/DDBJ whole genome shotgun (WGS) entry which is preliminary data.</text>
</comment>
<name>A0A831LQU0_9BACT</name>
<dbReference type="Pfam" id="PF07238">
    <property type="entry name" value="PilZ"/>
    <property type="match status" value="1"/>
</dbReference>
<accession>A0A831LQU0</accession>
<proteinExistence type="predicted"/>
<reference evidence="2" key="1">
    <citation type="journal article" date="2020" name="mSystems">
        <title>Genome- and Community-Level Interaction Insights into Carbon Utilization and Element Cycling Functions of Hydrothermarchaeota in Hydrothermal Sediment.</title>
        <authorList>
            <person name="Zhou Z."/>
            <person name="Liu Y."/>
            <person name="Xu W."/>
            <person name="Pan J."/>
            <person name="Luo Z.H."/>
            <person name="Li M."/>
        </authorList>
    </citation>
    <scope>NUCLEOTIDE SEQUENCE [LARGE SCALE GENOMIC DNA]</scope>
    <source>
        <strain evidence="2">SpSt-1220</strain>
    </source>
</reference>
<sequence>MLTKYLKPGRKIFIQPRVTPNEQNHIEKLSGHIRSCERDFVDLALPYNTAAGEHYPFTPEMPLNLTTEAYGMGVEVDGTFSEFRGPDLIRVHCLPDIRLYQRRVLPRIEVSIGLRYAKSKGQLRSLRSQWEKKLQILDRLDSSTPVTKFPYCPVNLSGGGIRLNFREETEIADLCLLLMELAPQQPPICTLAEIVWLRPTKPGWQTAGLRFTHIREKDQRRINRFVEQARRDQPQENTL</sequence>